<dbReference type="InterPro" id="IPR053033">
    <property type="entry name" value="Androglobin-like"/>
</dbReference>
<evidence type="ECO:0000313" key="7">
    <source>
        <dbReference type="RefSeq" id="XP_022831042.1"/>
    </source>
</evidence>
<dbReference type="KEGG" id="sliu:111359677"/>
<dbReference type="InterPro" id="IPR057249">
    <property type="entry name" value="Globin_CP_ADGB"/>
</dbReference>
<dbReference type="Pfam" id="PF22068">
    <property type="entry name" value="Androglobin_II"/>
    <property type="match status" value="1"/>
</dbReference>
<dbReference type="GO" id="GO:0006508">
    <property type="term" value="P:proteolysis"/>
    <property type="evidence" value="ECO:0007669"/>
    <property type="project" value="InterPro"/>
</dbReference>
<dbReference type="Pfam" id="PF22069">
    <property type="entry name" value="Androglobin_IV"/>
    <property type="match status" value="1"/>
</dbReference>
<sequence>MSKKGLENIRPAVSEAVPFECPFREFRDNELQIDSWGLGPVALRVHNFVVKAAVKTSHEQQIWTDDQTQPLPRSAHHFLHGWIRAEELADDRWGAEVHIFEENEVGGMSVSDMQLGHAQVLFRSSFCREVLSACFILERVEGLAIEHQSEVFSCSFGQEGWRPKFHIYSPGMKPGGGPQHKPTLSKNGCYLVRLFYLGTWRCVWVSDYVPVDSNGAPLLPFSPLLTHPPGKPGSKQVPPAVISGVIYLWPLLLTKALLKLAAPDVGTYTDDPGCVQDDSLHDFNIMHALTGCVNISYEVGGPEDLWIRITTEVPMFTWDDDDETLASTIKSRSTKKPTTKDLNVVKRTCVTYVILMDTKDCPPYQLPGITPGHEMSLLVMMARDLPLKKPLPEPEVAPWKYYRWVDWAKRHGLYAMYDCPRTRFVKVNGLLKLSYAPHLLDVQSTESITFGFIEEHATDDMSDGKKKKDKKKEQLKSALNAAAAQAQHLKEELREWIQYSEIASLIKDVHVMYYPSSFNFASAGSNPPVRLPTMKMPALLKTTDILAPKGAPLYFQLDGPEVNKLRMSLSSIHPRVLANTGSRIPDYIEKSNFVLEKFEWFKDVELPVPTGFVTTRRYQSLEIDFPPGRHFFRIWVHARVHWSIKVISDSSLLLGAKDVIQGAAVRECPWASKFLLNLGSSFTTWIKVVRSSPSVIIQADREFFRSYDPDLPWDKEVVGYDPHLRHWMFRQALQSHFQKSLNQTEWKAVAHVLRKYFSDPDFGFTEKPRPAKSLRDIANLDVCDCVMPEVEEIEFIEEQPLEEVVEDQKPLVDPEMMAQLLKQPKPPITSQVCELATEELPCGLLKEEREKMIRRHEAAIVLQAHWRGTWARRCLKANVTFTPEVTKYVQDHGFGTIDTLSMVMNEFFSMFPGAKYAYSVSSGLSGVYGLQQHTGTTPVTPKCVWIPYFQGVFFCHTPVKVHFEVHSNLAHSIVAVYDNDTSYQLPQAYNSHITFDINPNVLGYTVVGHGTLTHPTGINMDAHWQLTVMSCLDGAFHVCDNEDPCKELFIPQTQKIHVDEIFFPNRRNILGGIHLSVTKHESVSFRAAASSPEVEMVAILRHITSNGESVELAKCKGKGEIYWPFIRLDPQTQKKTSSAYMSTRELNVTSARSMFKGGKAHKSTANKSSRSLPKIKPVHEPKFYSIEVTCPSGWALSLAQWKRVDEVINSMEFNKVEHLQIQKKVVKEKEKPPKTASAKDKEKVSMPVNFAVHQPLPGDACVELECALAVGGGVVAKRDDERDQEFANARKSWDATEHGRNARGAQIRKEFREEFLDMPPPPPPPPEVSESTKSGSTFRSYNMDTDRSEAGSKDGYECLEEEELKDFKDGTHGHEPTPATESGMLEMSVEIEEEAVYLTMPELLRDKFKPLHFVPFCMKEKLAYEAVLVTSDMAKAAAKDRQARTEAAMERMKELQLFNEVHVLGRQRDRCQALEKLFVDATMCPELLEVMEQREEAMKEEVLARTASANKKKMEAKKMEIKKTEVKKTEGKRKQ</sequence>
<evidence type="ECO:0000256" key="1">
    <source>
        <dbReference type="PROSITE-ProRule" id="PRU00239"/>
    </source>
</evidence>
<proteinExistence type="predicted"/>
<evidence type="ECO:0000259" key="5">
    <source>
        <dbReference type="PROSITE" id="PS52042"/>
    </source>
</evidence>
<name>A0A9J7EMC6_SPOLT</name>
<evidence type="ECO:0000256" key="3">
    <source>
        <dbReference type="SAM" id="MobiDB-lite"/>
    </source>
</evidence>
<organism evidence="6 7">
    <name type="scientific">Spodoptera litura</name>
    <name type="common">Asian cotton leafworm</name>
    <dbReference type="NCBI Taxonomy" id="69820"/>
    <lineage>
        <taxon>Eukaryota</taxon>
        <taxon>Metazoa</taxon>
        <taxon>Ecdysozoa</taxon>
        <taxon>Arthropoda</taxon>
        <taxon>Hexapoda</taxon>
        <taxon>Insecta</taxon>
        <taxon>Pterygota</taxon>
        <taxon>Neoptera</taxon>
        <taxon>Endopterygota</taxon>
        <taxon>Lepidoptera</taxon>
        <taxon>Glossata</taxon>
        <taxon>Ditrysia</taxon>
        <taxon>Noctuoidea</taxon>
        <taxon>Noctuidae</taxon>
        <taxon>Amphipyrinae</taxon>
        <taxon>Spodoptera</taxon>
    </lineage>
</organism>
<feature type="coiled-coil region" evidence="2">
    <location>
        <begin position="465"/>
        <end position="492"/>
    </location>
</feature>
<dbReference type="SMART" id="SM00015">
    <property type="entry name" value="IQ"/>
    <property type="match status" value="1"/>
</dbReference>
<dbReference type="PANTHER" id="PTHR46298:SF1">
    <property type="entry name" value="ANDROGLOBIN"/>
    <property type="match status" value="1"/>
</dbReference>
<evidence type="ECO:0000313" key="6">
    <source>
        <dbReference type="Proteomes" id="UP000301870"/>
    </source>
</evidence>
<feature type="compositionally biased region" description="Basic and acidic residues" evidence="3">
    <location>
        <begin position="1512"/>
        <end position="1529"/>
    </location>
</feature>
<dbReference type="RefSeq" id="XP_022831042.1">
    <property type="nucleotide sequence ID" value="XM_022975274.1"/>
</dbReference>
<feature type="domain" description="Globin" evidence="5">
    <location>
        <begin position="645"/>
        <end position="930"/>
    </location>
</feature>
<dbReference type="InterPro" id="IPR038765">
    <property type="entry name" value="Papain-like_cys_pep_sf"/>
</dbReference>
<keyword evidence="2" id="KW-0175">Coiled coil</keyword>
<dbReference type="InterPro" id="IPR001300">
    <property type="entry name" value="Peptidase_C2_calpain_cat"/>
</dbReference>
<dbReference type="InterPro" id="IPR054093">
    <property type="entry name" value="Androglobin_II"/>
</dbReference>
<dbReference type="PANTHER" id="PTHR46298">
    <property type="entry name" value="ANDROGLOBIN"/>
    <property type="match status" value="1"/>
</dbReference>
<dbReference type="GO" id="GO:0004198">
    <property type="term" value="F:calcium-dependent cysteine-type endopeptidase activity"/>
    <property type="evidence" value="ECO:0007669"/>
    <property type="project" value="InterPro"/>
</dbReference>
<dbReference type="SUPFAM" id="SSF54001">
    <property type="entry name" value="Cysteine proteinases"/>
    <property type="match status" value="1"/>
</dbReference>
<dbReference type="PROSITE" id="PS50203">
    <property type="entry name" value="CALPAIN_CAT"/>
    <property type="match status" value="1"/>
</dbReference>
<dbReference type="GeneID" id="111359677"/>
<dbReference type="InterPro" id="IPR054094">
    <property type="entry name" value="Androglobin_IV"/>
</dbReference>
<dbReference type="InterPro" id="IPR000048">
    <property type="entry name" value="IQ_motif_EF-hand-BS"/>
</dbReference>
<protein>
    <submittedName>
        <fullName evidence="7">Androglobin-like</fullName>
    </submittedName>
</protein>
<feature type="domain" description="Calpain catalytic" evidence="4">
    <location>
        <begin position="82"/>
        <end position="404"/>
    </location>
</feature>
<evidence type="ECO:0000256" key="2">
    <source>
        <dbReference type="SAM" id="Coils"/>
    </source>
</evidence>
<feature type="compositionally biased region" description="Pro residues" evidence="3">
    <location>
        <begin position="1318"/>
        <end position="1327"/>
    </location>
</feature>
<feature type="compositionally biased region" description="Polar residues" evidence="3">
    <location>
        <begin position="1329"/>
        <end position="1343"/>
    </location>
</feature>
<feature type="region of interest" description="Disordered" evidence="3">
    <location>
        <begin position="1315"/>
        <end position="1353"/>
    </location>
</feature>
<dbReference type="Proteomes" id="UP000301870">
    <property type="component" value="Chromosome 29"/>
</dbReference>
<accession>A0A9J7EMC6</accession>
<evidence type="ECO:0000259" key="4">
    <source>
        <dbReference type="PROSITE" id="PS50203"/>
    </source>
</evidence>
<feature type="compositionally biased region" description="Basic and acidic residues" evidence="3">
    <location>
        <begin position="1344"/>
        <end position="1353"/>
    </location>
</feature>
<gene>
    <name evidence="7" type="primary">LOC111359677</name>
</gene>
<dbReference type="OrthoDB" id="9374162at2759"/>
<dbReference type="PROSITE" id="PS52042">
    <property type="entry name" value="GLOBIN_CP_ADGB"/>
    <property type="match status" value="1"/>
</dbReference>
<feature type="region of interest" description="Disordered" evidence="3">
    <location>
        <begin position="1507"/>
        <end position="1535"/>
    </location>
</feature>
<reference evidence="7" key="1">
    <citation type="submission" date="2025-08" db="UniProtKB">
        <authorList>
            <consortium name="RefSeq"/>
        </authorList>
    </citation>
    <scope>IDENTIFICATION</scope>
    <source>
        <strain evidence="7">Ishihara</strain>
        <tissue evidence="7">Whole body</tissue>
    </source>
</reference>
<keyword evidence="6" id="KW-1185">Reference proteome</keyword>
<dbReference type="PROSITE" id="PS50096">
    <property type="entry name" value="IQ"/>
    <property type="match status" value="1"/>
</dbReference>
<dbReference type="Pfam" id="PF00612">
    <property type="entry name" value="IQ"/>
    <property type="match status" value="1"/>
</dbReference>
<dbReference type="CDD" id="cd22307">
    <property type="entry name" value="Adgb_C_mid-like"/>
    <property type="match status" value="1"/>
</dbReference>
<comment type="caution">
    <text evidence="1">Lacks conserved residue(s) required for the propagation of feature annotation.</text>
</comment>